<dbReference type="eggNOG" id="COG2849">
    <property type="taxonomic scope" value="Bacteria"/>
</dbReference>
<dbReference type="KEGG" id="eha:Ethha_2322"/>
<organism evidence="1 2">
    <name type="scientific">Ethanoligenens harbinense (strain DSM 18485 / JCM 12961 / CGMCC 1.5033 / YUAN-3)</name>
    <dbReference type="NCBI Taxonomy" id="663278"/>
    <lineage>
        <taxon>Bacteria</taxon>
        <taxon>Bacillati</taxon>
        <taxon>Bacillota</taxon>
        <taxon>Clostridia</taxon>
        <taxon>Eubacteriales</taxon>
        <taxon>Oscillospiraceae</taxon>
        <taxon>Ethanoligenens</taxon>
    </lineage>
</organism>
<dbReference type="AlphaFoldDB" id="E6U4U9"/>
<reference evidence="1 2" key="1">
    <citation type="submission" date="2010-12" db="EMBL/GenBank/DDBJ databases">
        <title>Complete sequence of Ethanoligenens harbinense YUAN-3.</title>
        <authorList>
            <person name="Lucas S."/>
            <person name="Copeland A."/>
            <person name="Lapidus A."/>
            <person name="Cheng J.-F."/>
            <person name="Bruce D."/>
            <person name="Goodwin L."/>
            <person name="Pitluck S."/>
            <person name="Chertkov O."/>
            <person name="Misra M."/>
            <person name="Detter J.C."/>
            <person name="Han C."/>
            <person name="Tapia R."/>
            <person name="Land M."/>
            <person name="Hauser L."/>
            <person name="Jeffries C."/>
            <person name="Kyrpides N."/>
            <person name="Ivanova N."/>
            <person name="Mikhailova N."/>
            <person name="Wang A."/>
            <person name="Mouttaki H."/>
            <person name="He Z."/>
            <person name="Zhou J."/>
            <person name="Hemme C.L."/>
            <person name="Woyke T."/>
        </authorList>
    </citation>
    <scope>NUCLEOTIDE SEQUENCE [LARGE SCALE GENOMIC DNA]</scope>
    <source>
        <strain evidence="2">DSM 18485 / JCM 12961 / CGMCC 1.5033 / YUAN-3</strain>
    </source>
</reference>
<accession>E6U4U9</accession>
<dbReference type="EMBL" id="CP002400">
    <property type="protein sequence ID" value="ADU27834.1"/>
    <property type="molecule type" value="Genomic_DNA"/>
</dbReference>
<dbReference type="HOGENOM" id="CLU_065973_0_0_9"/>
<sequence>METAITKYGAFEDIGLSDYFENGALRRCIVRQEYRVTLPCGTFIPQYLDDGNRKKLLKSMTFYAGGALSSLILQQTEQVQTSLGSLPAEMVTFYESGAVKRIFPTFGSISAYWTESDEQALSPTLDFDLPVCAFSGKVINIAFYETGEPKSLTLWPGDSVFVKTPLGTMQTRIGFCLYPDGSVRSVEPPVPAEINTPIGRIPAFDPDAIALDGEANSLVFAPNGAIESLLTCTAKVVAADRHNKQTVHAPAFQSSFYFDDRQAVAPMKVRFSDGIVSFGRRKGPAAAVYDIDGSAFRIEPVSIAHCANICDACE</sequence>
<evidence type="ECO:0000313" key="2">
    <source>
        <dbReference type="Proteomes" id="UP000001551"/>
    </source>
</evidence>
<keyword evidence="2" id="KW-1185">Reference proteome</keyword>
<dbReference type="Proteomes" id="UP000001551">
    <property type="component" value="Chromosome"/>
</dbReference>
<dbReference type="RefSeq" id="WP_013486182.1">
    <property type="nucleotide sequence ID" value="NC_014828.1"/>
</dbReference>
<dbReference type="STRING" id="663278.Ethha_2322"/>
<proteinExistence type="predicted"/>
<gene>
    <name evidence="1" type="ordered locus">Ethha_2322</name>
</gene>
<protein>
    <submittedName>
        <fullName evidence="1">Uncharacterized protein</fullName>
    </submittedName>
</protein>
<evidence type="ECO:0000313" key="1">
    <source>
        <dbReference type="EMBL" id="ADU27834.1"/>
    </source>
</evidence>
<name>E6U4U9_ETHHY</name>